<evidence type="ECO:0000313" key="2">
    <source>
        <dbReference type="EMBL" id="GLR63601.1"/>
    </source>
</evidence>
<dbReference type="EMBL" id="BSOR01000016">
    <property type="protein sequence ID" value="GLR63601.1"/>
    <property type="molecule type" value="Genomic_DNA"/>
</dbReference>
<evidence type="ECO:0000313" key="3">
    <source>
        <dbReference type="Proteomes" id="UP001156682"/>
    </source>
</evidence>
<keyword evidence="1" id="KW-0732">Signal</keyword>
<dbReference type="Proteomes" id="UP001156682">
    <property type="component" value="Unassembled WGS sequence"/>
</dbReference>
<protein>
    <recommendedName>
        <fullName evidence="4">Secreted protein</fullName>
    </recommendedName>
</protein>
<name>A0ABQ5ZY60_9GAMM</name>
<gene>
    <name evidence="2" type="ORF">GCM10007878_10360</name>
</gene>
<organism evidence="2 3">
    <name type="scientific">Marinospirillum insulare</name>
    <dbReference type="NCBI Taxonomy" id="217169"/>
    <lineage>
        <taxon>Bacteria</taxon>
        <taxon>Pseudomonadati</taxon>
        <taxon>Pseudomonadota</taxon>
        <taxon>Gammaproteobacteria</taxon>
        <taxon>Oceanospirillales</taxon>
        <taxon>Oceanospirillaceae</taxon>
        <taxon>Marinospirillum</taxon>
    </lineage>
</organism>
<accession>A0ABQ5ZY60</accession>
<proteinExistence type="predicted"/>
<evidence type="ECO:0008006" key="4">
    <source>
        <dbReference type="Google" id="ProtNLM"/>
    </source>
</evidence>
<keyword evidence="3" id="KW-1185">Reference proteome</keyword>
<comment type="caution">
    <text evidence="2">The sequence shown here is derived from an EMBL/GenBank/DDBJ whole genome shotgun (WGS) entry which is preliminary data.</text>
</comment>
<evidence type="ECO:0000256" key="1">
    <source>
        <dbReference type="SAM" id="SignalP"/>
    </source>
</evidence>
<feature type="signal peptide" evidence="1">
    <location>
        <begin position="1"/>
        <end position="22"/>
    </location>
</feature>
<feature type="chain" id="PRO_5046893803" description="Secreted protein" evidence="1">
    <location>
        <begin position="23"/>
        <end position="102"/>
    </location>
</feature>
<reference evidence="3" key="1">
    <citation type="journal article" date="2019" name="Int. J. Syst. Evol. Microbiol.">
        <title>The Global Catalogue of Microorganisms (GCM) 10K type strain sequencing project: providing services to taxonomists for standard genome sequencing and annotation.</title>
        <authorList>
            <consortium name="The Broad Institute Genomics Platform"/>
            <consortium name="The Broad Institute Genome Sequencing Center for Infectious Disease"/>
            <person name="Wu L."/>
            <person name="Ma J."/>
        </authorList>
    </citation>
    <scope>NUCLEOTIDE SEQUENCE [LARGE SCALE GENOMIC DNA]</scope>
    <source>
        <strain evidence="3">NBRC 100033</strain>
    </source>
</reference>
<sequence>MTKQLIRAGLALLAMASFSAWAHYPVMDCSREGEKIACQVGFSDGTLAQGQEVVIYSYDDEELARSAADGSSVARFNWPKGEFYIQFDAGHEDPAEFDYVEF</sequence>
<dbReference type="RefSeq" id="WP_027849932.1">
    <property type="nucleotide sequence ID" value="NZ_BSOR01000016.1"/>
</dbReference>